<dbReference type="SUPFAM" id="SSF51126">
    <property type="entry name" value="Pectin lyase-like"/>
    <property type="match status" value="1"/>
</dbReference>
<dbReference type="AlphaFoldDB" id="X0ZV43"/>
<organism evidence="2">
    <name type="scientific">marine sediment metagenome</name>
    <dbReference type="NCBI Taxonomy" id="412755"/>
    <lineage>
        <taxon>unclassified sequences</taxon>
        <taxon>metagenomes</taxon>
        <taxon>ecological metagenomes</taxon>
    </lineage>
</organism>
<accession>X0ZV43</accession>
<dbReference type="SUPFAM" id="SSF55486">
    <property type="entry name" value="Metalloproteases ('zincins'), catalytic domain"/>
    <property type="match status" value="1"/>
</dbReference>
<dbReference type="Gene3D" id="2.160.20.10">
    <property type="entry name" value="Single-stranded right-handed beta-helix, Pectin lyase-like"/>
    <property type="match status" value="1"/>
</dbReference>
<dbReference type="Pfam" id="PF05048">
    <property type="entry name" value="NosD"/>
    <property type="match status" value="1"/>
</dbReference>
<proteinExistence type="predicted"/>
<dbReference type="InterPro" id="IPR006626">
    <property type="entry name" value="PbH1"/>
</dbReference>
<dbReference type="SMART" id="SM00710">
    <property type="entry name" value="PbH1"/>
    <property type="match status" value="5"/>
</dbReference>
<reference evidence="2" key="1">
    <citation type="journal article" date="2014" name="Front. Microbiol.">
        <title>High frequency of phylogenetically diverse reductive dehalogenase-homologous genes in deep subseafloor sedimentary metagenomes.</title>
        <authorList>
            <person name="Kawai M."/>
            <person name="Futagami T."/>
            <person name="Toyoda A."/>
            <person name="Takaki Y."/>
            <person name="Nishi S."/>
            <person name="Hori S."/>
            <person name="Arai W."/>
            <person name="Tsubouchi T."/>
            <person name="Morono Y."/>
            <person name="Uchiyama I."/>
            <person name="Ito T."/>
            <person name="Fujiyama A."/>
            <person name="Inagaki F."/>
            <person name="Takami H."/>
        </authorList>
    </citation>
    <scope>NUCLEOTIDE SEQUENCE</scope>
    <source>
        <strain evidence="2">Expedition CK06-06</strain>
    </source>
</reference>
<dbReference type="NCBIfam" id="TIGR03804">
    <property type="entry name" value="para_beta_helix"/>
    <property type="match status" value="1"/>
</dbReference>
<evidence type="ECO:0000313" key="2">
    <source>
        <dbReference type="EMBL" id="GAG61817.1"/>
    </source>
</evidence>
<dbReference type="EMBL" id="BART01006342">
    <property type="protein sequence ID" value="GAG61817.1"/>
    <property type="molecule type" value="Genomic_DNA"/>
</dbReference>
<name>X0ZV43_9ZZZZ</name>
<dbReference type="InterPro" id="IPR007742">
    <property type="entry name" value="NosD_dom"/>
</dbReference>
<sequence>MGLNIGDSNEIEITDCHAQTNGIGFFFNNSSNIEVSQCAAYNNNDNEGGLFLNYCRNIDILNCIVSHNGFGIKIADCSNIYISHSNLFWNTHAGISIWEDSKDIEIKNCEITENFRFGIYVENSKCNLVNNNIYSSLFGMYSEQSLCDAMNNWWGSPLGPTILEREKNGRFFFKSGKIQFFPWFFKKVENAGSSWEIDYNRYNVTINNSRYVEIELPGADSDNDCIPDWWEEKWGYDPFIWNDHRNLDPDEDGLNNIEECFTDQWNSSPFYDDIFLEFDWVKAHDPNAPNKPCCKYISKMTSAFKKHNITLHVDNGNLEGGEEIPSTSNFSFADLRDLYWNYFLHNDLNNPRKGIFHYCLVCDYGPGPGFAFVGWDHLDSFDISAQMLQNNQPSFSREQLIIGGSIHELGHTLGLFVDDHGGNDNKVATWPFTLQLWKYQNYKSCMNYRYTYRIIDYSDGSHGKGDFNDWAELDFTFFKNTHFEWPKD</sequence>
<dbReference type="InterPro" id="IPR012334">
    <property type="entry name" value="Pectin_lyas_fold"/>
</dbReference>
<comment type="caution">
    <text evidence="2">The sequence shown here is derived from an EMBL/GenBank/DDBJ whole genome shotgun (WGS) entry which is preliminary data.</text>
</comment>
<protein>
    <recommendedName>
        <fullName evidence="1">Periplasmic copper-binding protein NosD beta helix domain-containing protein</fullName>
    </recommendedName>
</protein>
<evidence type="ECO:0000259" key="1">
    <source>
        <dbReference type="Pfam" id="PF05048"/>
    </source>
</evidence>
<dbReference type="InterPro" id="IPR011050">
    <property type="entry name" value="Pectin_lyase_fold/virulence"/>
</dbReference>
<feature type="domain" description="Periplasmic copper-binding protein NosD beta helix" evidence="1">
    <location>
        <begin position="5"/>
        <end position="143"/>
    </location>
</feature>
<gene>
    <name evidence="2" type="ORF">S01H4_14464</name>
</gene>
<dbReference type="InterPro" id="IPR022441">
    <property type="entry name" value="Para_beta_helix_rpt-2"/>
</dbReference>